<dbReference type="GeneID" id="11501145"/>
<evidence type="ECO:0000256" key="2">
    <source>
        <dbReference type="ARBA" id="ARBA00023186"/>
    </source>
</evidence>
<dbReference type="AlphaFoldDB" id="G8ZW56"/>
<dbReference type="PANTHER" id="PTHR12970:SF1">
    <property type="entry name" value="PROTEASOME ASSEMBLY CHAPERONE 2"/>
    <property type="match status" value="1"/>
</dbReference>
<dbReference type="InParanoid" id="G8ZW56"/>
<dbReference type="FunCoup" id="G8ZW56">
    <property type="interactions" value="132"/>
</dbReference>
<proteinExistence type="inferred from homology"/>
<evidence type="ECO:0000256" key="1">
    <source>
        <dbReference type="ARBA" id="ARBA00019186"/>
    </source>
</evidence>
<accession>G8ZW56</accession>
<dbReference type="KEGG" id="tdl:TDEL_0F00390"/>
<dbReference type="STRING" id="1076872.G8ZW56"/>
<evidence type="ECO:0000313" key="6">
    <source>
        <dbReference type="Proteomes" id="UP000005627"/>
    </source>
</evidence>
<dbReference type="GO" id="GO:0005634">
    <property type="term" value="C:nucleus"/>
    <property type="evidence" value="ECO:0007669"/>
    <property type="project" value="TreeGrafter"/>
</dbReference>
<evidence type="ECO:0000256" key="4">
    <source>
        <dbReference type="PIRNR" id="PIRNR010044"/>
    </source>
</evidence>
<dbReference type="GO" id="GO:0043248">
    <property type="term" value="P:proteasome assembly"/>
    <property type="evidence" value="ECO:0007669"/>
    <property type="project" value="EnsemblFungi"/>
</dbReference>
<dbReference type="PIRSF" id="PIRSF010044">
    <property type="entry name" value="UCP010044"/>
    <property type="match status" value="1"/>
</dbReference>
<dbReference type="Gene3D" id="3.40.50.10900">
    <property type="entry name" value="PAC-like subunit"/>
    <property type="match status" value="2"/>
</dbReference>
<protein>
    <recommendedName>
        <fullName evidence="1 4">Proteasome assembly chaperone 2</fullName>
    </recommendedName>
</protein>
<dbReference type="GO" id="GO:0005829">
    <property type="term" value="C:cytosol"/>
    <property type="evidence" value="ECO:0007669"/>
    <property type="project" value="EnsemblFungi"/>
</dbReference>
<comment type="similarity">
    <text evidence="3 4">Belongs to the PSMG2 family.</text>
</comment>
<keyword evidence="6" id="KW-1185">Reference proteome</keyword>
<evidence type="ECO:0000313" key="5">
    <source>
        <dbReference type="EMBL" id="CCE92850.1"/>
    </source>
</evidence>
<sequence length="278" mass="31142">MVRTLIVPLVSTGNVPQLALDLLVHSLSSEFDFVKSLDSTFVHPFVGPLDYVLDQHVPVLFSKTAPQKIYSTALELFYNESKDIYVLQQRTPVIQGYLNNLIKETILPLIDEFKIEDVVILDSFGPLDDDVLEATTVPARRGTNLISDGTCEVGSVTDVIRSFEQSLNLNQGSELHLPSSLFKFTPDSLQQEISSKQQIFHFAYHLLNGKSPYLKEIKYCSAFVHEGDNSEDAHLLCDHLPVVIESLDKLLKHTPPVSWKGVYGLRPVPIAFDEGIYV</sequence>
<evidence type="ECO:0000256" key="3">
    <source>
        <dbReference type="ARBA" id="ARBA00025745"/>
    </source>
</evidence>
<name>G8ZW56_TORDE</name>
<gene>
    <name evidence="5" type="primary">TDEL0F00390</name>
    <name evidence="5" type="ORF">TDEL_0F00390</name>
</gene>
<organism evidence="5 6">
    <name type="scientific">Torulaspora delbrueckii</name>
    <name type="common">Yeast</name>
    <name type="synonym">Candida colliculosa</name>
    <dbReference type="NCBI Taxonomy" id="4950"/>
    <lineage>
        <taxon>Eukaryota</taxon>
        <taxon>Fungi</taxon>
        <taxon>Dikarya</taxon>
        <taxon>Ascomycota</taxon>
        <taxon>Saccharomycotina</taxon>
        <taxon>Saccharomycetes</taxon>
        <taxon>Saccharomycetales</taxon>
        <taxon>Saccharomycetaceae</taxon>
        <taxon>Torulaspora</taxon>
    </lineage>
</organism>
<dbReference type="eggNOG" id="KOG3112">
    <property type="taxonomic scope" value="Eukaryota"/>
</dbReference>
<dbReference type="HOGENOM" id="CLU_062640_2_1_1"/>
<dbReference type="Proteomes" id="UP000005627">
    <property type="component" value="Chromosome 6"/>
</dbReference>
<keyword evidence="2 4" id="KW-0143">Chaperone</keyword>
<dbReference type="InterPro" id="IPR038389">
    <property type="entry name" value="PSMG2_sf"/>
</dbReference>
<dbReference type="Pfam" id="PF09754">
    <property type="entry name" value="PAC2"/>
    <property type="match status" value="1"/>
</dbReference>
<dbReference type="EMBL" id="HE616747">
    <property type="protein sequence ID" value="CCE92850.1"/>
    <property type="molecule type" value="Genomic_DNA"/>
</dbReference>
<comment type="subunit">
    <text evidence="4">Component of the 20S proteasome chaperone.</text>
</comment>
<dbReference type="PANTHER" id="PTHR12970">
    <property type="entry name" value="PROTEASOME ASSEMBLY CHAPERONE 2"/>
    <property type="match status" value="1"/>
</dbReference>
<comment type="function">
    <text evidence="4">Involved in 20S proteasome assembly.</text>
</comment>
<reference evidence="5 6" key="1">
    <citation type="journal article" date="2011" name="Proc. Natl. Acad. Sci. U.S.A.">
        <title>Evolutionary erosion of yeast sex chromosomes by mating-type switching accidents.</title>
        <authorList>
            <person name="Gordon J.L."/>
            <person name="Armisen D."/>
            <person name="Proux-Wera E."/>
            <person name="Oheigeartaigh S.S."/>
            <person name="Byrne K.P."/>
            <person name="Wolfe K.H."/>
        </authorList>
    </citation>
    <scope>NUCLEOTIDE SEQUENCE [LARGE SCALE GENOMIC DNA]</scope>
    <source>
        <strain evidence="6">ATCC 10662 / CBS 1146 / NBRC 0425 / NCYC 2629 / NRRL Y-866</strain>
    </source>
</reference>
<dbReference type="RefSeq" id="XP_003682061.1">
    <property type="nucleotide sequence ID" value="XM_003682013.1"/>
</dbReference>
<dbReference type="InterPro" id="IPR019151">
    <property type="entry name" value="Proteasome_assmbl_chaperone_2"/>
</dbReference>
<dbReference type="InterPro" id="IPR016562">
    <property type="entry name" value="Proteasome_assmbl_chp_2_euk"/>
</dbReference>
<dbReference type="OrthoDB" id="10260712at2759"/>